<proteinExistence type="predicted"/>
<reference evidence="2" key="1">
    <citation type="journal article" date="2013" name="Nature">
        <title>Pan genome of the phytoplankton Emiliania underpins its global distribution.</title>
        <authorList>
            <person name="Read B.A."/>
            <person name="Kegel J."/>
            <person name="Klute M.J."/>
            <person name="Kuo A."/>
            <person name="Lefebvre S.C."/>
            <person name="Maumus F."/>
            <person name="Mayer C."/>
            <person name="Miller J."/>
            <person name="Monier A."/>
            <person name="Salamov A."/>
            <person name="Young J."/>
            <person name="Aguilar M."/>
            <person name="Claverie J.M."/>
            <person name="Frickenhaus S."/>
            <person name="Gonzalez K."/>
            <person name="Herman E.K."/>
            <person name="Lin Y.C."/>
            <person name="Napier J."/>
            <person name="Ogata H."/>
            <person name="Sarno A.F."/>
            <person name="Shmutz J."/>
            <person name="Schroeder D."/>
            <person name="de Vargas C."/>
            <person name="Verret F."/>
            <person name="von Dassow P."/>
            <person name="Valentin K."/>
            <person name="Van de Peer Y."/>
            <person name="Wheeler G."/>
            <person name="Dacks J.B."/>
            <person name="Delwiche C.F."/>
            <person name="Dyhrman S.T."/>
            <person name="Glockner G."/>
            <person name="John U."/>
            <person name="Richards T."/>
            <person name="Worden A.Z."/>
            <person name="Zhang X."/>
            <person name="Grigoriev I.V."/>
            <person name="Allen A.E."/>
            <person name="Bidle K."/>
            <person name="Borodovsky M."/>
            <person name="Bowler C."/>
            <person name="Brownlee C."/>
            <person name="Cock J.M."/>
            <person name="Elias M."/>
            <person name="Gladyshev V.N."/>
            <person name="Groth M."/>
            <person name="Guda C."/>
            <person name="Hadaegh A."/>
            <person name="Iglesias-Rodriguez M.D."/>
            <person name="Jenkins J."/>
            <person name="Jones B.M."/>
            <person name="Lawson T."/>
            <person name="Leese F."/>
            <person name="Lindquist E."/>
            <person name="Lobanov A."/>
            <person name="Lomsadze A."/>
            <person name="Malik S.B."/>
            <person name="Marsh M.E."/>
            <person name="Mackinder L."/>
            <person name="Mock T."/>
            <person name="Mueller-Roeber B."/>
            <person name="Pagarete A."/>
            <person name="Parker M."/>
            <person name="Probert I."/>
            <person name="Quesneville H."/>
            <person name="Raines C."/>
            <person name="Rensing S.A."/>
            <person name="Riano-Pachon D.M."/>
            <person name="Richier S."/>
            <person name="Rokitta S."/>
            <person name="Shiraiwa Y."/>
            <person name="Soanes D.M."/>
            <person name="van der Giezen M."/>
            <person name="Wahlund T.M."/>
            <person name="Williams B."/>
            <person name="Wilson W."/>
            <person name="Wolfe G."/>
            <person name="Wurch L.L."/>
        </authorList>
    </citation>
    <scope>NUCLEOTIDE SEQUENCE</scope>
</reference>
<sequence>MACLQEWDADRRQAAHAEKSLAVRELVRLSLRVQSTGVVAELHLDTALVAPSGSGADHERRIRRGCQATDGRADNWRGVLNNATDEHAQLLRDALCDPDFCMRFAIRRRIGSGGTVRLQWLFRTNSVVGRCGIGSIPWRRRARSASAAGGVPPRAGAPLQSRESSLAMKKAALQEHAKMQWLACFDSALSAAEVGLERVGVDAD</sequence>
<dbReference type="EnsemblProtists" id="EOD18181">
    <property type="protein sequence ID" value="EOD18181"/>
    <property type="gene ID" value="EMIHUDRAFT_196297"/>
</dbReference>
<keyword evidence="2" id="KW-1185">Reference proteome</keyword>
<dbReference type="KEGG" id="ehx:EMIHUDRAFT_196297"/>
<organism evidence="1 2">
    <name type="scientific">Emiliania huxleyi (strain CCMP1516)</name>
    <dbReference type="NCBI Taxonomy" id="280463"/>
    <lineage>
        <taxon>Eukaryota</taxon>
        <taxon>Haptista</taxon>
        <taxon>Haptophyta</taxon>
        <taxon>Prymnesiophyceae</taxon>
        <taxon>Isochrysidales</taxon>
        <taxon>Noelaerhabdaceae</taxon>
        <taxon>Emiliania</taxon>
    </lineage>
</organism>
<dbReference type="GeneID" id="19046182"/>
<dbReference type="AlphaFoldDB" id="A0A0D3J3U6"/>
<reference evidence="1" key="2">
    <citation type="submission" date="2024-10" db="UniProtKB">
        <authorList>
            <consortium name="EnsemblProtists"/>
        </authorList>
    </citation>
    <scope>IDENTIFICATION</scope>
</reference>
<dbReference type="Proteomes" id="UP000013827">
    <property type="component" value="Unassembled WGS sequence"/>
</dbReference>
<dbReference type="RefSeq" id="XP_005770610.1">
    <property type="nucleotide sequence ID" value="XM_005770553.1"/>
</dbReference>
<name>A0A0D3J3U6_EMIH1</name>
<dbReference type="PaxDb" id="2903-EOD18181"/>
<dbReference type="HOGENOM" id="CLU_1345365_0_0_1"/>
<evidence type="ECO:0000313" key="1">
    <source>
        <dbReference type="EnsemblProtists" id="EOD18181"/>
    </source>
</evidence>
<accession>A0A0D3J3U6</accession>
<evidence type="ECO:0000313" key="2">
    <source>
        <dbReference type="Proteomes" id="UP000013827"/>
    </source>
</evidence>
<protein>
    <submittedName>
        <fullName evidence="1">Uncharacterized protein</fullName>
    </submittedName>
</protein>